<keyword evidence="10" id="KW-1185">Reference proteome</keyword>
<dbReference type="Gene3D" id="2.20.28.10">
    <property type="match status" value="1"/>
</dbReference>
<dbReference type="InterPro" id="IPR024935">
    <property type="entry name" value="Rubredoxin_dom"/>
</dbReference>
<dbReference type="NCBIfam" id="NF045768">
    <property type="entry name" value="RubredRD"/>
    <property type="match status" value="1"/>
</dbReference>
<dbReference type="SUPFAM" id="SSF57802">
    <property type="entry name" value="Rubredoxin-like"/>
    <property type="match status" value="1"/>
</dbReference>
<evidence type="ECO:0000313" key="9">
    <source>
        <dbReference type="EMBL" id="RHJ87262.1"/>
    </source>
</evidence>
<protein>
    <recommendedName>
        <fullName evidence="6">Rubredoxin</fullName>
    </recommendedName>
</protein>
<dbReference type="PANTHER" id="PTHR47627">
    <property type="entry name" value="RUBREDOXIN"/>
    <property type="match status" value="1"/>
</dbReference>
<dbReference type="PROSITE" id="PS00202">
    <property type="entry name" value="RUBREDOXIN"/>
    <property type="match status" value="1"/>
</dbReference>
<feature type="binding site" evidence="7">
    <location>
        <position position="39"/>
    </location>
    <ligand>
        <name>Fe cation</name>
        <dbReference type="ChEBI" id="CHEBI:24875"/>
    </ligand>
</feature>
<evidence type="ECO:0000256" key="2">
    <source>
        <dbReference type="ARBA" id="ARBA00022448"/>
    </source>
</evidence>
<dbReference type="InterPro" id="IPR024922">
    <property type="entry name" value="Rubredoxin"/>
</dbReference>
<feature type="binding site" evidence="7">
    <location>
        <position position="6"/>
    </location>
    <ligand>
        <name>Fe cation</name>
        <dbReference type="ChEBI" id="CHEBI:24875"/>
    </ligand>
</feature>
<evidence type="ECO:0000256" key="3">
    <source>
        <dbReference type="ARBA" id="ARBA00022723"/>
    </source>
</evidence>
<dbReference type="Proteomes" id="UP000284841">
    <property type="component" value="Unassembled WGS sequence"/>
</dbReference>
<dbReference type="GO" id="GO:0043448">
    <property type="term" value="P:alkane catabolic process"/>
    <property type="evidence" value="ECO:0007669"/>
    <property type="project" value="TreeGrafter"/>
</dbReference>
<dbReference type="CDD" id="cd00730">
    <property type="entry name" value="rubredoxin"/>
    <property type="match status" value="1"/>
</dbReference>
<keyword evidence="2 6" id="KW-0813">Transport</keyword>
<evidence type="ECO:0000259" key="8">
    <source>
        <dbReference type="PROSITE" id="PS50903"/>
    </source>
</evidence>
<dbReference type="InterPro" id="IPR050526">
    <property type="entry name" value="Rubredoxin_ET"/>
</dbReference>
<dbReference type="STRING" id="1776384.GCA_900086585_00732"/>
<feature type="binding site" evidence="7">
    <location>
        <position position="9"/>
    </location>
    <ligand>
        <name>Fe cation</name>
        <dbReference type="ChEBI" id="CHEBI:24875"/>
    </ligand>
</feature>
<dbReference type="AlphaFoldDB" id="A0A415E0U9"/>
<proteinExistence type="inferred from homology"/>
<dbReference type="OrthoDB" id="9758182at2"/>
<comment type="cofactor">
    <cofactor evidence="6 7">
        <name>Fe(3+)</name>
        <dbReference type="ChEBI" id="CHEBI:29034"/>
    </cofactor>
    <text evidence="6 7">Binds 1 Fe(3+) ion per subunit.</text>
</comment>
<feature type="domain" description="Rubredoxin-like" evidence="8">
    <location>
        <begin position="1"/>
        <end position="52"/>
    </location>
</feature>
<dbReference type="EMBL" id="QRMS01000003">
    <property type="protein sequence ID" value="RHJ87262.1"/>
    <property type="molecule type" value="Genomic_DNA"/>
</dbReference>
<evidence type="ECO:0000256" key="7">
    <source>
        <dbReference type="PIRSR" id="PIRSR000071-1"/>
    </source>
</evidence>
<dbReference type="RefSeq" id="WP_067534034.1">
    <property type="nucleotide sequence ID" value="NZ_AP025567.1"/>
</dbReference>
<sequence>MKVYVCGACGYEYDPKVGDPDNGIEPGTAFEDLPEDWVCPLCALGKEVFEEKAE</sequence>
<dbReference type="PRINTS" id="PR00163">
    <property type="entry name" value="RUBREDOXIN"/>
</dbReference>
<keyword evidence="5 6" id="KW-0408">Iron</keyword>
<dbReference type="InterPro" id="IPR018527">
    <property type="entry name" value="Rubredoxin_Fe_BS"/>
</dbReference>
<dbReference type="InterPro" id="IPR024934">
    <property type="entry name" value="Rubredoxin-like_dom"/>
</dbReference>
<evidence type="ECO:0000256" key="6">
    <source>
        <dbReference type="PIRNR" id="PIRNR000071"/>
    </source>
</evidence>
<dbReference type="GeneID" id="83003131"/>
<accession>A0A415E0U9</accession>
<evidence type="ECO:0000256" key="4">
    <source>
        <dbReference type="ARBA" id="ARBA00022982"/>
    </source>
</evidence>
<dbReference type="PANTHER" id="PTHR47627:SF1">
    <property type="entry name" value="RUBREDOXIN-1-RELATED"/>
    <property type="match status" value="1"/>
</dbReference>
<evidence type="ECO:0000313" key="10">
    <source>
        <dbReference type="Proteomes" id="UP000284841"/>
    </source>
</evidence>
<dbReference type="PROSITE" id="PS50903">
    <property type="entry name" value="RUBREDOXIN_LIKE"/>
    <property type="match status" value="1"/>
</dbReference>
<reference evidence="9 10" key="1">
    <citation type="submission" date="2018-08" db="EMBL/GenBank/DDBJ databases">
        <title>A genome reference for cultivated species of the human gut microbiota.</title>
        <authorList>
            <person name="Zou Y."/>
            <person name="Xue W."/>
            <person name="Luo G."/>
        </authorList>
    </citation>
    <scope>NUCLEOTIDE SEQUENCE [LARGE SCALE GENOMIC DNA]</scope>
    <source>
        <strain evidence="9 10">AM07-24</strain>
    </source>
</reference>
<name>A0A415E0U9_9FIRM</name>
<dbReference type="GO" id="GO:0005506">
    <property type="term" value="F:iron ion binding"/>
    <property type="evidence" value="ECO:0007669"/>
    <property type="project" value="InterPro"/>
</dbReference>
<comment type="caution">
    <text evidence="9">The sequence shown here is derived from an EMBL/GenBank/DDBJ whole genome shotgun (WGS) entry which is preliminary data.</text>
</comment>
<feature type="binding site" evidence="7">
    <location>
        <position position="42"/>
    </location>
    <ligand>
        <name>Fe cation</name>
        <dbReference type="ChEBI" id="CHEBI:24875"/>
    </ligand>
</feature>
<organism evidence="9 10">
    <name type="scientific">Emergencia timonensis</name>
    <dbReference type="NCBI Taxonomy" id="1776384"/>
    <lineage>
        <taxon>Bacteria</taxon>
        <taxon>Bacillati</taxon>
        <taxon>Bacillota</taxon>
        <taxon>Clostridia</taxon>
        <taxon>Peptostreptococcales</taxon>
        <taxon>Anaerovoracaceae</taxon>
        <taxon>Emergencia</taxon>
    </lineage>
</organism>
<comment type="similarity">
    <text evidence="1 6">Belongs to the rubredoxin family.</text>
</comment>
<evidence type="ECO:0000256" key="5">
    <source>
        <dbReference type="ARBA" id="ARBA00023004"/>
    </source>
</evidence>
<keyword evidence="4 6" id="KW-0249">Electron transport</keyword>
<gene>
    <name evidence="9" type="ORF">DW099_11210</name>
</gene>
<keyword evidence="3 6" id="KW-0479">Metal-binding</keyword>
<evidence type="ECO:0000256" key="1">
    <source>
        <dbReference type="ARBA" id="ARBA00005337"/>
    </source>
</evidence>
<dbReference type="GO" id="GO:0009055">
    <property type="term" value="F:electron transfer activity"/>
    <property type="evidence" value="ECO:0007669"/>
    <property type="project" value="InterPro"/>
</dbReference>
<dbReference type="FunFam" id="2.20.28.10:FF:000001">
    <property type="entry name" value="Rubredoxin"/>
    <property type="match status" value="1"/>
</dbReference>
<dbReference type="PIRSF" id="PIRSF000071">
    <property type="entry name" value="Rubredoxin"/>
    <property type="match status" value="1"/>
</dbReference>
<dbReference type="Pfam" id="PF00301">
    <property type="entry name" value="Rubredoxin"/>
    <property type="match status" value="1"/>
</dbReference>